<feature type="transmembrane region" description="Helical" evidence="9">
    <location>
        <begin position="273"/>
        <end position="293"/>
    </location>
</feature>
<dbReference type="InterPro" id="IPR023076">
    <property type="entry name" value="HMG_CoA_Rdtase_CS"/>
</dbReference>
<comment type="caution">
    <text evidence="12">The sequence shown here is derived from an EMBL/GenBank/DDBJ whole genome shotgun (WGS) entry which is preliminary data.</text>
</comment>
<feature type="compositionally biased region" description="Low complexity" evidence="10">
    <location>
        <begin position="1097"/>
        <end position="1106"/>
    </location>
</feature>
<dbReference type="PRINTS" id="PR00071">
    <property type="entry name" value="HMGCOARDTASE"/>
</dbReference>
<keyword evidence="6 9" id="KW-1133">Transmembrane helix</keyword>
<feature type="transmembrane region" description="Helical" evidence="9">
    <location>
        <begin position="25"/>
        <end position="46"/>
    </location>
</feature>
<dbReference type="Gene3D" id="3.90.770.10">
    <property type="entry name" value="3-hydroxy-3-methylglutaryl-coenzyme A Reductase, Chain A, domain 2"/>
    <property type="match status" value="1"/>
</dbReference>
<feature type="transmembrane region" description="Helical" evidence="9">
    <location>
        <begin position="382"/>
        <end position="405"/>
    </location>
</feature>
<feature type="region of interest" description="Disordered" evidence="10">
    <location>
        <begin position="1089"/>
        <end position="1124"/>
    </location>
</feature>
<evidence type="ECO:0000256" key="6">
    <source>
        <dbReference type="ARBA" id="ARBA00022989"/>
    </source>
</evidence>
<evidence type="ECO:0000256" key="7">
    <source>
        <dbReference type="ARBA" id="ARBA00023002"/>
    </source>
</evidence>
<proteinExistence type="inferred from homology"/>
<dbReference type="FunFam" id="3.90.770.10:FF:000001">
    <property type="entry name" value="3-hydroxy-3-methylglutaryl coenzyme A reductase"/>
    <property type="match status" value="1"/>
</dbReference>
<dbReference type="GO" id="GO:0015936">
    <property type="term" value="P:coenzyme A metabolic process"/>
    <property type="evidence" value="ECO:0007669"/>
    <property type="project" value="InterPro"/>
</dbReference>
<sequence length="1124" mass="123191">MSSFSYKAITGFINRIVLKISKISALNPIEMMVASLILGSVTYVYLFNLAKSSEILSTARIHDTSFLSTILYASPNDISFSPLKQQDPSLPVESISRIELKQLSIALSDSSSKYNMDTIMRFNNYIESTQLDFSDLDYQEGVMTYKEHLCYNASTTCRTLKAIINDNNVILSYVFDLNDDQRIKAAQLWDQKVMASSLDKLVPMTTQYYHSESISTVVWLIRIIKNISRDTAIRMNSASRIDVIVVSVGYIMMAFTFLSLYIRMHKLGSRYTLATTIFMSGFFSFMLSLATVYRLGAPVSPVLLSEATPFLVVTIGFERPYKLTKCIYELENNNNDNSNVLQVICRSVEVIAPTLIRDGLLEIIVFILGAKSTLPGLREFCLMSAFLIAYDIILMFTWYISVLSLKLELRKIKEIAAISTITAINETASSTVDNTNIGSNIKSKKPAIIKTKLVMIIGFLSMHVFEFCSTLSFSSSRANTSSLPQVPVSSSTIEPILSSILNQHRLSGSADGLLLKVSPSINFQLLPQSHFQGLPAVKSLLDEVYNTYNIYAQDPVISKWVVAILMVSILLNTYLFEIAKCNRQLPQRYQLQSIEEHCHIETNTPKMKRNSASITLKSDSNTSNKKSLSDNTRYCNKKQHHQLGIMRILEECLHILKNTDQGASALADEEIILLIQHAHIAPYSLEKLLGDLERAVHIRKAVISRASITQTLELSALPVAGYDYGKVLGACCENVIGYMPIPVGVAGPMIIDGDSIHLPMATTEGCLVASVARGCKAVNAGGGAATTLISDSMTRGPCVEFPNIIDAGLCKRWIDLEGFDIVTQAFNSTSRFVRVHKLHVAMAGKLLYIRFSATTGDAMGMNMISKGCEKALSTIAEYFPTMQIVSLSGNYCTDKKPAAINWIEGRGKSVVTEAVIPSNVVERVLKTTVDALVELNISKNLVGSAMAGSVGGFNAHAANILTAMYIAAGQDPAQNVESSNCITLMKSVNDGRALHISCSMPSIEVGTVGGGTILAPQQAMLDILGVRGPHPTDPGKNAQKLARIICAAVMAGELSLCAALATGHLVKAHMEHNRGIHDTKFIEATKHKIKESKKAPKTPASTPKSSLSHQNILLYQNTETELGE</sequence>
<evidence type="ECO:0000313" key="13">
    <source>
        <dbReference type="Proteomes" id="UP000650833"/>
    </source>
</evidence>
<comment type="subcellular location">
    <subcellularLocation>
        <location evidence="1 9">Endoplasmic reticulum membrane</location>
        <topology evidence="1 9">Multi-pass membrane protein</topology>
    </subcellularLocation>
</comment>
<dbReference type="UniPathway" id="UPA00058">
    <property type="reaction ID" value="UER00103"/>
</dbReference>
<dbReference type="InterPro" id="IPR053958">
    <property type="entry name" value="HMGCR/SNAP/NPC1-like_SSD"/>
</dbReference>
<dbReference type="InterPro" id="IPR009023">
    <property type="entry name" value="HMG_CoA_Rdtase_NAD(P)-bd_sf"/>
</dbReference>
<dbReference type="InterPro" id="IPR002202">
    <property type="entry name" value="HMG_CoA_Rdtase"/>
</dbReference>
<keyword evidence="3 9" id="KW-0812">Transmembrane</keyword>
<comment type="similarity">
    <text evidence="2 9">Belongs to the HMG-CoA reductase family.</text>
</comment>
<reference evidence="12" key="1">
    <citation type="submission" date="2020-12" db="EMBL/GenBank/DDBJ databases">
        <title>Metabolic potential, ecology and presence of endohyphal bacteria is reflected in genomic diversity of Mucoromycotina.</title>
        <authorList>
            <person name="Muszewska A."/>
            <person name="Okrasinska A."/>
            <person name="Steczkiewicz K."/>
            <person name="Drgas O."/>
            <person name="Orlowska M."/>
            <person name="Perlinska-Lenart U."/>
            <person name="Aleksandrzak-Piekarczyk T."/>
            <person name="Szatraj K."/>
            <person name="Zielenkiewicz U."/>
            <person name="Pilsyk S."/>
            <person name="Malc E."/>
            <person name="Mieczkowski P."/>
            <person name="Kruszewska J.S."/>
            <person name="Biernat P."/>
            <person name="Pawlowska J."/>
        </authorList>
    </citation>
    <scope>NUCLEOTIDE SEQUENCE</scope>
    <source>
        <strain evidence="12">CBS 226.32</strain>
    </source>
</reference>
<feature type="non-terminal residue" evidence="12">
    <location>
        <position position="1"/>
    </location>
</feature>
<dbReference type="CDD" id="cd00643">
    <property type="entry name" value="HMG-CoA_reductase_classI"/>
    <property type="match status" value="1"/>
</dbReference>
<evidence type="ECO:0000259" key="11">
    <source>
        <dbReference type="PROSITE" id="PS50156"/>
    </source>
</evidence>
<dbReference type="InterPro" id="IPR000731">
    <property type="entry name" value="SSD"/>
</dbReference>
<feature type="domain" description="SSD" evidence="11">
    <location>
        <begin position="242"/>
        <end position="405"/>
    </location>
</feature>
<dbReference type="InterPro" id="IPR023282">
    <property type="entry name" value="HMG_CoA_Rdtase_N"/>
</dbReference>
<dbReference type="PANTHER" id="PTHR10572">
    <property type="entry name" value="3-HYDROXY-3-METHYLGLUTARYL-COENZYME A REDUCTASE"/>
    <property type="match status" value="1"/>
</dbReference>
<evidence type="ECO:0000256" key="9">
    <source>
        <dbReference type="RuleBase" id="RU361219"/>
    </source>
</evidence>
<dbReference type="Proteomes" id="UP000650833">
    <property type="component" value="Unassembled WGS sequence"/>
</dbReference>
<dbReference type="GO" id="GO:0005778">
    <property type="term" value="C:peroxisomal membrane"/>
    <property type="evidence" value="ECO:0007669"/>
    <property type="project" value="TreeGrafter"/>
</dbReference>
<dbReference type="PROSITE" id="PS00318">
    <property type="entry name" value="HMG_COA_REDUCTASE_2"/>
    <property type="match status" value="1"/>
</dbReference>
<dbReference type="Pfam" id="PF12349">
    <property type="entry name" value="Sterol-sensing"/>
    <property type="match status" value="1"/>
</dbReference>
<dbReference type="GO" id="GO:0004420">
    <property type="term" value="F:hydroxymethylglutaryl-CoA reductase (NADPH) activity"/>
    <property type="evidence" value="ECO:0007669"/>
    <property type="project" value="UniProtKB-EC"/>
</dbReference>
<accession>A0A8H7R7S0</accession>
<dbReference type="OrthoDB" id="310654at2759"/>
<evidence type="ECO:0000256" key="5">
    <source>
        <dbReference type="ARBA" id="ARBA00022857"/>
    </source>
</evidence>
<name>A0A8H7R7S0_9FUNG</name>
<dbReference type="Pfam" id="PF00368">
    <property type="entry name" value="HMG-CoA_red"/>
    <property type="match status" value="1"/>
</dbReference>
<dbReference type="InterPro" id="IPR004554">
    <property type="entry name" value="HMG_CoA_Rdtase_eu_arc"/>
</dbReference>
<keyword evidence="13" id="KW-1185">Reference proteome</keyword>
<evidence type="ECO:0000256" key="2">
    <source>
        <dbReference type="ARBA" id="ARBA00007661"/>
    </source>
</evidence>
<dbReference type="GO" id="GO:0008299">
    <property type="term" value="P:isoprenoid biosynthetic process"/>
    <property type="evidence" value="ECO:0007669"/>
    <property type="project" value="InterPro"/>
</dbReference>
<dbReference type="InterPro" id="IPR009029">
    <property type="entry name" value="HMG_CoA_Rdtase_sub-bd_dom_sf"/>
</dbReference>
<evidence type="ECO:0000256" key="3">
    <source>
        <dbReference type="ARBA" id="ARBA00022692"/>
    </source>
</evidence>
<keyword evidence="4 9" id="KW-0256">Endoplasmic reticulum</keyword>
<dbReference type="PANTHER" id="PTHR10572:SF24">
    <property type="entry name" value="3-HYDROXY-3-METHYLGLUTARYL-COENZYME A REDUCTASE"/>
    <property type="match status" value="1"/>
</dbReference>
<evidence type="ECO:0000313" key="12">
    <source>
        <dbReference type="EMBL" id="KAG2206204.1"/>
    </source>
</evidence>
<dbReference type="NCBIfam" id="TIGR00533">
    <property type="entry name" value="HMG_CoA_R_NADP"/>
    <property type="match status" value="1"/>
</dbReference>
<dbReference type="GO" id="GO:0006696">
    <property type="term" value="P:ergosterol biosynthetic process"/>
    <property type="evidence" value="ECO:0007669"/>
    <property type="project" value="TreeGrafter"/>
</dbReference>
<keyword evidence="8 9" id="KW-0472">Membrane</keyword>
<dbReference type="PROSITE" id="PS00066">
    <property type="entry name" value="HMG_COA_REDUCTASE_1"/>
    <property type="match status" value="1"/>
</dbReference>
<keyword evidence="5 9" id="KW-0521">NADP</keyword>
<protein>
    <recommendedName>
        <fullName evidence="9">3-hydroxy-3-methylglutaryl coenzyme A reductase</fullName>
        <shortName evidence="9">HMG-CoA reductase</shortName>
        <ecNumber evidence="9">1.1.1.34</ecNumber>
    </recommendedName>
</protein>
<dbReference type="SUPFAM" id="SSF56542">
    <property type="entry name" value="Substrate-binding domain of HMG-CoA reductase"/>
    <property type="match status" value="1"/>
</dbReference>
<evidence type="ECO:0000256" key="4">
    <source>
        <dbReference type="ARBA" id="ARBA00022824"/>
    </source>
</evidence>
<organism evidence="12 13">
    <name type="scientific">Mucor plumbeus</name>
    <dbReference type="NCBI Taxonomy" id="97098"/>
    <lineage>
        <taxon>Eukaryota</taxon>
        <taxon>Fungi</taxon>
        <taxon>Fungi incertae sedis</taxon>
        <taxon>Mucoromycota</taxon>
        <taxon>Mucoromycotina</taxon>
        <taxon>Mucoromycetes</taxon>
        <taxon>Mucorales</taxon>
        <taxon>Mucorineae</taxon>
        <taxon>Mucoraceae</taxon>
        <taxon>Mucor</taxon>
    </lineage>
</organism>
<dbReference type="EMBL" id="JAEPRC010000157">
    <property type="protein sequence ID" value="KAG2206204.1"/>
    <property type="molecule type" value="Genomic_DNA"/>
</dbReference>
<comment type="catalytic activity">
    <reaction evidence="9">
        <text>(R)-mevalonate + 2 NADP(+) + CoA = (3S)-3-hydroxy-3-methylglutaryl-CoA + 2 NADPH + 2 H(+)</text>
        <dbReference type="Rhea" id="RHEA:15989"/>
        <dbReference type="ChEBI" id="CHEBI:15378"/>
        <dbReference type="ChEBI" id="CHEBI:36464"/>
        <dbReference type="ChEBI" id="CHEBI:43074"/>
        <dbReference type="ChEBI" id="CHEBI:57287"/>
        <dbReference type="ChEBI" id="CHEBI:57783"/>
        <dbReference type="ChEBI" id="CHEBI:58349"/>
        <dbReference type="EC" id="1.1.1.34"/>
    </reaction>
</comment>
<evidence type="ECO:0000256" key="8">
    <source>
        <dbReference type="ARBA" id="ARBA00023136"/>
    </source>
</evidence>
<feature type="compositionally biased region" description="Polar residues" evidence="10">
    <location>
        <begin position="1107"/>
        <end position="1124"/>
    </location>
</feature>
<comment type="pathway">
    <text evidence="9">Metabolic intermediate biosynthesis; (R)-mevalonate biosynthesis; (R)-mevalonate from acetyl-CoA: step 3/3.</text>
</comment>
<feature type="transmembrane region" description="Helical" evidence="9">
    <location>
        <begin position="243"/>
        <end position="261"/>
    </location>
</feature>
<dbReference type="PROSITE" id="PS01192">
    <property type="entry name" value="HMG_COA_REDUCTASE_3"/>
    <property type="match status" value="1"/>
</dbReference>
<dbReference type="PROSITE" id="PS50065">
    <property type="entry name" value="HMG_COA_REDUCTASE_4"/>
    <property type="match status" value="1"/>
</dbReference>
<dbReference type="FunFam" id="1.10.3270.10:FF:000001">
    <property type="entry name" value="3-hydroxy-3-methylglutaryl coenzyme A reductase"/>
    <property type="match status" value="1"/>
</dbReference>
<dbReference type="SUPFAM" id="SSF55035">
    <property type="entry name" value="NAD-binding domain of HMG-CoA reductase"/>
    <property type="match status" value="1"/>
</dbReference>
<dbReference type="Gene3D" id="1.10.3270.10">
    <property type="entry name" value="HMGR, N-terminal domain"/>
    <property type="match status" value="1"/>
</dbReference>
<dbReference type="FunFam" id="3.30.70.420:FF:000001">
    <property type="entry name" value="3-hydroxy-3-methylglutaryl coenzyme A reductase"/>
    <property type="match status" value="1"/>
</dbReference>
<dbReference type="GO" id="GO:0005789">
    <property type="term" value="C:endoplasmic reticulum membrane"/>
    <property type="evidence" value="ECO:0007669"/>
    <property type="project" value="UniProtKB-SubCell"/>
</dbReference>
<gene>
    <name evidence="12" type="ORF">INT46_002980</name>
</gene>
<keyword evidence="7 9" id="KW-0560">Oxidoreductase</keyword>
<evidence type="ECO:0000256" key="1">
    <source>
        <dbReference type="ARBA" id="ARBA00004477"/>
    </source>
</evidence>
<dbReference type="InterPro" id="IPR023074">
    <property type="entry name" value="HMG_CoA_Rdtase_cat_sf"/>
</dbReference>
<dbReference type="AlphaFoldDB" id="A0A8H7R7S0"/>
<evidence type="ECO:0000256" key="10">
    <source>
        <dbReference type="SAM" id="MobiDB-lite"/>
    </source>
</evidence>
<dbReference type="PROSITE" id="PS50156">
    <property type="entry name" value="SSD"/>
    <property type="match status" value="1"/>
</dbReference>
<dbReference type="Gene3D" id="3.30.70.420">
    <property type="entry name" value="Hydroxymethylglutaryl-CoA reductase, class I/II, NAD/NADP-binding domain"/>
    <property type="match status" value="1"/>
</dbReference>
<dbReference type="EC" id="1.1.1.34" evidence="9"/>